<dbReference type="EMBL" id="JBHSFP010000034">
    <property type="protein sequence ID" value="MFC4535732.1"/>
    <property type="molecule type" value="Genomic_DNA"/>
</dbReference>
<sequence length="314" mass="34787">MHDDLRPGTAIVFPGMGPSRFEDVARFMLINPFARRLVAEADEVLGYSLVDRFEEAEGDYTEYAQVAFLVNCLALAQWGESELGVGPAYCVGPSFGGKAAAVYSGALPFRSAVSMTARWARVLEDYFTLEHRDVVTHSFARTGGDRLAGILADLDERGEWYDISCYVDHDFHMVSLREGMLDWLQERLRALGGLPLYTMRPPMHSSAFRPLRDRVAREILDGVDFADPVVPIVADQDARLVTSGAGVREMLLDGFVEPVRWPAVVAELMRLGVGKLYVSGPDALFGRVACTTENFEVVAITPRTALRPRRRVAV</sequence>
<protein>
    <recommendedName>
        <fullName evidence="1">[acyl-carrier-protein] S-malonyltransferase</fullName>
        <ecNumber evidence="1">2.3.1.39</ecNumber>
    </recommendedName>
</protein>
<evidence type="ECO:0000259" key="5">
    <source>
        <dbReference type="Pfam" id="PF21124"/>
    </source>
</evidence>
<dbReference type="PANTHER" id="PTHR42681">
    <property type="entry name" value="MALONYL-COA-ACYL CARRIER PROTEIN TRANSACYLASE, MITOCHONDRIAL"/>
    <property type="match status" value="1"/>
</dbReference>
<evidence type="ECO:0000256" key="2">
    <source>
        <dbReference type="ARBA" id="ARBA00022679"/>
    </source>
</evidence>
<accession>A0ABV9CSG7</accession>
<dbReference type="InterPro" id="IPR016035">
    <property type="entry name" value="Acyl_Trfase/lysoPLipase"/>
</dbReference>
<evidence type="ECO:0000256" key="1">
    <source>
        <dbReference type="ARBA" id="ARBA00013258"/>
    </source>
</evidence>
<feature type="domain" description="Malonyl-CoA-[acyl-carrier-protein] transacylase small" evidence="5">
    <location>
        <begin position="138"/>
        <end position="199"/>
    </location>
</feature>
<organism evidence="6 7">
    <name type="scientific">Sphaerisporangium dianthi</name>
    <dbReference type="NCBI Taxonomy" id="1436120"/>
    <lineage>
        <taxon>Bacteria</taxon>
        <taxon>Bacillati</taxon>
        <taxon>Actinomycetota</taxon>
        <taxon>Actinomycetes</taxon>
        <taxon>Streptosporangiales</taxon>
        <taxon>Streptosporangiaceae</taxon>
        <taxon>Sphaerisporangium</taxon>
    </lineage>
</organism>
<comment type="catalytic activity">
    <reaction evidence="4">
        <text>holo-[ACP] + malonyl-CoA = malonyl-[ACP] + CoA</text>
        <dbReference type="Rhea" id="RHEA:41792"/>
        <dbReference type="Rhea" id="RHEA-COMP:9623"/>
        <dbReference type="Rhea" id="RHEA-COMP:9685"/>
        <dbReference type="ChEBI" id="CHEBI:57287"/>
        <dbReference type="ChEBI" id="CHEBI:57384"/>
        <dbReference type="ChEBI" id="CHEBI:64479"/>
        <dbReference type="ChEBI" id="CHEBI:78449"/>
        <dbReference type="EC" id="2.3.1.39"/>
    </reaction>
</comment>
<dbReference type="RefSeq" id="WP_380848868.1">
    <property type="nucleotide sequence ID" value="NZ_JBHSFP010000034.1"/>
</dbReference>
<dbReference type="InterPro" id="IPR050858">
    <property type="entry name" value="Mal-CoA-ACP_Trans/PKS_FabD"/>
</dbReference>
<dbReference type="SUPFAM" id="SSF52151">
    <property type="entry name" value="FabD/lysophospholipase-like"/>
    <property type="match status" value="1"/>
</dbReference>
<keyword evidence="7" id="KW-1185">Reference proteome</keyword>
<dbReference type="InterPro" id="IPR049416">
    <property type="entry name" value="VinK-like_small"/>
</dbReference>
<dbReference type="GO" id="GO:0004314">
    <property type="term" value="F:[acyl-carrier-protein] S-malonyltransferase activity"/>
    <property type="evidence" value="ECO:0007669"/>
    <property type="project" value="UniProtKB-EC"/>
</dbReference>
<name>A0ABV9CSG7_9ACTN</name>
<gene>
    <name evidence="6" type="ORF">ACFO60_33635</name>
</gene>
<evidence type="ECO:0000313" key="7">
    <source>
        <dbReference type="Proteomes" id="UP001596004"/>
    </source>
</evidence>
<proteinExistence type="predicted"/>
<evidence type="ECO:0000313" key="6">
    <source>
        <dbReference type="EMBL" id="MFC4535732.1"/>
    </source>
</evidence>
<dbReference type="InterPro" id="IPR001227">
    <property type="entry name" value="Ac_transferase_dom_sf"/>
</dbReference>
<dbReference type="Proteomes" id="UP001596004">
    <property type="component" value="Unassembled WGS sequence"/>
</dbReference>
<dbReference type="EC" id="2.3.1.39" evidence="1"/>
<keyword evidence="2 6" id="KW-0808">Transferase</keyword>
<evidence type="ECO:0000256" key="4">
    <source>
        <dbReference type="ARBA" id="ARBA00048462"/>
    </source>
</evidence>
<reference evidence="7" key="1">
    <citation type="journal article" date="2019" name="Int. J. Syst. Evol. Microbiol.">
        <title>The Global Catalogue of Microorganisms (GCM) 10K type strain sequencing project: providing services to taxonomists for standard genome sequencing and annotation.</title>
        <authorList>
            <consortium name="The Broad Institute Genomics Platform"/>
            <consortium name="The Broad Institute Genome Sequencing Center for Infectious Disease"/>
            <person name="Wu L."/>
            <person name="Ma J."/>
        </authorList>
    </citation>
    <scope>NUCLEOTIDE SEQUENCE [LARGE SCALE GENOMIC DNA]</scope>
    <source>
        <strain evidence="7">CGMCC 4.7132</strain>
    </source>
</reference>
<dbReference type="PANTHER" id="PTHR42681:SF1">
    <property type="entry name" value="MALONYL-COA-ACYL CARRIER PROTEIN TRANSACYLASE, MITOCHONDRIAL"/>
    <property type="match status" value="1"/>
</dbReference>
<keyword evidence="3 6" id="KW-0012">Acyltransferase</keyword>
<dbReference type="Pfam" id="PF21124">
    <property type="entry name" value="VinK_C"/>
    <property type="match status" value="1"/>
</dbReference>
<evidence type="ECO:0000256" key="3">
    <source>
        <dbReference type="ARBA" id="ARBA00023315"/>
    </source>
</evidence>
<comment type="caution">
    <text evidence="6">The sequence shown here is derived from an EMBL/GenBank/DDBJ whole genome shotgun (WGS) entry which is preliminary data.</text>
</comment>
<dbReference type="Gene3D" id="3.40.366.10">
    <property type="entry name" value="Malonyl-Coenzyme A Acyl Carrier Protein, domain 2"/>
    <property type="match status" value="2"/>
</dbReference>